<proteinExistence type="predicted"/>
<evidence type="ECO:0000313" key="1">
    <source>
        <dbReference type="EMBL" id="KPY76019.1"/>
    </source>
</evidence>
<dbReference type="AlphaFoldDB" id="A0A0Q0AMR4"/>
<reference evidence="1 2" key="1">
    <citation type="submission" date="2015-09" db="EMBL/GenBank/DDBJ databases">
        <title>Genome announcement of multiple Pseudomonas syringae strains.</title>
        <authorList>
            <person name="Thakur S."/>
            <person name="Wang P.W."/>
            <person name="Gong Y."/>
            <person name="Weir B.S."/>
            <person name="Guttman D.S."/>
        </authorList>
    </citation>
    <scope>NUCLEOTIDE SEQUENCE [LARGE SCALE GENOMIC DNA]</scope>
    <source>
        <strain evidence="1 2">ICMP16929</strain>
    </source>
</reference>
<organism evidence="1 2">
    <name type="scientific">Pseudomonas syringae pv. spinaceae</name>
    <dbReference type="NCBI Taxonomy" id="264459"/>
    <lineage>
        <taxon>Bacteria</taxon>
        <taxon>Pseudomonadati</taxon>
        <taxon>Pseudomonadota</taxon>
        <taxon>Gammaproteobacteria</taxon>
        <taxon>Pseudomonadales</taxon>
        <taxon>Pseudomonadaceae</taxon>
        <taxon>Pseudomonas</taxon>
        <taxon>Pseudomonas syringae</taxon>
    </lineage>
</organism>
<dbReference type="Gene3D" id="3.40.190.10">
    <property type="entry name" value="Periplasmic binding protein-like II"/>
    <property type="match status" value="1"/>
</dbReference>
<dbReference type="PATRIC" id="fig|264459.3.peg.2386"/>
<protein>
    <submittedName>
        <fullName evidence="1">Beta-lactamase</fullName>
    </submittedName>
</protein>
<name>A0A0Q0AMR4_PSESX</name>
<comment type="caution">
    <text evidence="1">The sequence shown here is derived from an EMBL/GenBank/DDBJ whole genome shotgun (WGS) entry which is preliminary data.</text>
</comment>
<dbReference type="Proteomes" id="UP000050384">
    <property type="component" value="Unassembled WGS sequence"/>
</dbReference>
<sequence length="64" mass="7046">MHLAVANATKMQRTPIDDRIIQGLQNTADTYLAEGILTRKIDVSTGFDKRFNASRAEIAQAAAR</sequence>
<accession>A0A0Q0AMR4</accession>
<gene>
    <name evidence="1" type="ORF">ALO94_200795</name>
</gene>
<evidence type="ECO:0000313" key="2">
    <source>
        <dbReference type="Proteomes" id="UP000050384"/>
    </source>
</evidence>
<dbReference type="EMBL" id="LJRI01001076">
    <property type="protein sequence ID" value="KPY76019.1"/>
    <property type="molecule type" value="Genomic_DNA"/>
</dbReference>